<proteinExistence type="predicted"/>
<name>A0A368G7D7_ANCCA</name>
<dbReference type="OrthoDB" id="442503at2759"/>
<dbReference type="GO" id="GO:0016020">
    <property type="term" value="C:membrane"/>
    <property type="evidence" value="ECO:0007669"/>
    <property type="project" value="InterPro"/>
</dbReference>
<dbReference type="GO" id="GO:0005230">
    <property type="term" value="F:extracellular ligand-gated monoatomic ion channel activity"/>
    <property type="evidence" value="ECO:0007669"/>
    <property type="project" value="InterPro"/>
</dbReference>
<dbReference type="Proteomes" id="UP000252519">
    <property type="component" value="Unassembled WGS sequence"/>
</dbReference>
<dbReference type="InterPro" id="IPR036734">
    <property type="entry name" value="Neur_chan_lig-bd_sf"/>
</dbReference>
<comment type="caution">
    <text evidence="1">The sequence shown here is derived from an EMBL/GenBank/DDBJ whole genome shotgun (WGS) entry which is preliminary data.</text>
</comment>
<evidence type="ECO:0000313" key="1">
    <source>
        <dbReference type="EMBL" id="RCN40346.1"/>
    </source>
</evidence>
<dbReference type="SUPFAM" id="SSF63712">
    <property type="entry name" value="Nicotinic receptor ligand binding domain-like"/>
    <property type="match status" value="1"/>
</dbReference>
<dbReference type="Gene3D" id="2.70.170.10">
    <property type="entry name" value="Neurotransmitter-gated ion-channel ligand-binding domain"/>
    <property type="match status" value="1"/>
</dbReference>
<reference evidence="1 2" key="1">
    <citation type="submission" date="2014-10" db="EMBL/GenBank/DDBJ databases">
        <title>Draft genome of the hookworm Ancylostoma caninum.</title>
        <authorList>
            <person name="Mitreva M."/>
        </authorList>
    </citation>
    <scope>NUCLEOTIDE SEQUENCE [LARGE SCALE GENOMIC DNA]</scope>
    <source>
        <strain evidence="1 2">Baltimore</strain>
    </source>
</reference>
<organism evidence="1 2">
    <name type="scientific">Ancylostoma caninum</name>
    <name type="common">Dog hookworm</name>
    <dbReference type="NCBI Taxonomy" id="29170"/>
    <lineage>
        <taxon>Eukaryota</taxon>
        <taxon>Metazoa</taxon>
        <taxon>Ecdysozoa</taxon>
        <taxon>Nematoda</taxon>
        <taxon>Chromadorea</taxon>
        <taxon>Rhabditida</taxon>
        <taxon>Rhabditina</taxon>
        <taxon>Rhabditomorpha</taxon>
        <taxon>Strongyloidea</taxon>
        <taxon>Ancylostomatidae</taxon>
        <taxon>Ancylostomatinae</taxon>
        <taxon>Ancylostoma</taxon>
    </lineage>
</organism>
<keyword evidence="2" id="KW-1185">Reference proteome</keyword>
<protein>
    <recommendedName>
        <fullName evidence="3">Neurotransmitter-gated ion-channel ligand-binding domain-containing protein</fullName>
    </recommendedName>
</protein>
<evidence type="ECO:0000313" key="2">
    <source>
        <dbReference type="Proteomes" id="UP000252519"/>
    </source>
</evidence>
<dbReference type="AlphaFoldDB" id="A0A368G7D7"/>
<dbReference type="STRING" id="29170.A0A368G7D7"/>
<evidence type="ECO:0008006" key="3">
    <source>
        <dbReference type="Google" id="ProtNLM"/>
    </source>
</evidence>
<gene>
    <name evidence="1" type="ORF">ANCCAN_13732</name>
</gene>
<dbReference type="EMBL" id="JOJR01000290">
    <property type="protein sequence ID" value="RCN40346.1"/>
    <property type="molecule type" value="Genomic_DNA"/>
</dbReference>
<sequence length="66" mass="7354">MTVCDLLNEYDAAVRPSGRTPYNNTKGPVIVTTSLNIRSISAVSEKNMVRHVTPFCYPIFICTFLS</sequence>
<accession>A0A368G7D7</accession>